<gene>
    <name evidence="3" type="ORF">D6D19_07425</name>
</gene>
<dbReference type="Proteomes" id="UP000308802">
    <property type="component" value="Unassembled WGS sequence"/>
</dbReference>
<keyword evidence="2" id="KW-0472">Membrane</keyword>
<dbReference type="AlphaFoldDB" id="A0A4S8ZX94"/>
<feature type="transmembrane region" description="Helical" evidence="2">
    <location>
        <begin position="220"/>
        <end position="241"/>
    </location>
</feature>
<feature type="transmembrane region" description="Helical" evidence="2">
    <location>
        <begin position="253"/>
        <end position="280"/>
    </location>
</feature>
<comment type="caution">
    <text evidence="3">The sequence shown here is derived from an EMBL/GenBank/DDBJ whole genome shotgun (WGS) entry which is preliminary data.</text>
</comment>
<feature type="region of interest" description="Disordered" evidence="1">
    <location>
        <begin position="107"/>
        <end position="130"/>
    </location>
</feature>
<feature type="transmembrane region" description="Helical" evidence="2">
    <location>
        <begin position="300"/>
        <end position="321"/>
    </location>
</feature>
<evidence type="ECO:0000256" key="2">
    <source>
        <dbReference type="SAM" id="Phobius"/>
    </source>
</evidence>
<evidence type="ECO:0008006" key="5">
    <source>
        <dbReference type="Google" id="ProtNLM"/>
    </source>
</evidence>
<sequence>MRLVVPAPKSTSATESVEAFCFPIPLLSTPLKHTMFRAGTARQLRALSGLAASAPRSSQFSSKLCTLSQVTRPLAVGKPMTLAIARYATQPSAMDKINKEVESKLGEQKLKADPDTVSTTSSTHPVFGEVGMAEDPHKDADMMAGVKNDLKTIKDTFSLEGVPHQAYTLGMAGVLPYLGTSLSTVYCAWEINHAHNTGSGFLMSEQTAEAALHVLEPLQVGYGAVIISFLGAIHWGLEFAGYGGYQGYKRYAIGVWTPAVAWPTILLPVEYALITQFVAFNFLYYSDSRACKRGWTPSWYAVYRFVLTFIVGASIVISLIGRGQIADRINKLPGPADRVRALREAQGQQRDEEEAAKRAKVVKDEEDDEE</sequence>
<reference evidence="3 4" key="1">
    <citation type="submission" date="2018-10" db="EMBL/GenBank/DDBJ databases">
        <title>Fifty Aureobasidium pullulans genomes reveal a recombining polyextremotolerant generalist.</title>
        <authorList>
            <person name="Gostincar C."/>
            <person name="Turk M."/>
            <person name="Zajc J."/>
            <person name="Gunde-Cimerman N."/>
        </authorList>
    </citation>
    <scope>NUCLEOTIDE SEQUENCE [LARGE SCALE GENOMIC DNA]</scope>
    <source>
        <strain evidence="3 4">EXF-10659</strain>
    </source>
</reference>
<accession>A0A4S8ZX94</accession>
<protein>
    <recommendedName>
        <fullName evidence="5">Mitochondrial inner membrane protein 1</fullName>
    </recommendedName>
</protein>
<evidence type="ECO:0000256" key="1">
    <source>
        <dbReference type="SAM" id="MobiDB-lite"/>
    </source>
</evidence>
<evidence type="ECO:0000313" key="4">
    <source>
        <dbReference type="Proteomes" id="UP000308802"/>
    </source>
</evidence>
<feature type="region of interest" description="Disordered" evidence="1">
    <location>
        <begin position="343"/>
        <end position="370"/>
    </location>
</feature>
<dbReference type="PANTHER" id="PTHR15887">
    <property type="entry name" value="TRANSMEMBRANE PROTEIN 69"/>
    <property type="match status" value="1"/>
</dbReference>
<keyword evidence="2" id="KW-0812">Transmembrane</keyword>
<dbReference type="PANTHER" id="PTHR15887:SF1">
    <property type="entry name" value="TRANSMEMBRANE PROTEIN 69"/>
    <property type="match status" value="1"/>
</dbReference>
<name>A0A4S8ZX94_AURPU</name>
<dbReference type="EMBL" id="QZAO01000296">
    <property type="protein sequence ID" value="THW71131.1"/>
    <property type="molecule type" value="Genomic_DNA"/>
</dbReference>
<dbReference type="InterPro" id="IPR021836">
    <property type="entry name" value="DUF3429"/>
</dbReference>
<keyword evidence="2" id="KW-1133">Transmembrane helix</keyword>
<dbReference type="Pfam" id="PF11911">
    <property type="entry name" value="DUF3429"/>
    <property type="match status" value="1"/>
</dbReference>
<proteinExistence type="predicted"/>
<evidence type="ECO:0000313" key="3">
    <source>
        <dbReference type="EMBL" id="THW71131.1"/>
    </source>
</evidence>
<organism evidence="3 4">
    <name type="scientific">Aureobasidium pullulans</name>
    <name type="common">Black yeast</name>
    <name type="synonym">Pullularia pullulans</name>
    <dbReference type="NCBI Taxonomy" id="5580"/>
    <lineage>
        <taxon>Eukaryota</taxon>
        <taxon>Fungi</taxon>
        <taxon>Dikarya</taxon>
        <taxon>Ascomycota</taxon>
        <taxon>Pezizomycotina</taxon>
        <taxon>Dothideomycetes</taxon>
        <taxon>Dothideomycetidae</taxon>
        <taxon>Dothideales</taxon>
        <taxon>Saccotheciaceae</taxon>
        <taxon>Aureobasidium</taxon>
    </lineage>
</organism>